<dbReference type="RefSeq" id="WP_191040204.1">
    <property type="nucleotide sequence ID" value="NZ_JACXAA010000006.1"/>
</dbReference>
<dbReference type="InterPro" id="IPR004821">
    <property type="entry name" value="Cyt_trans-like"/>
</dbReference>
<reference evidence="1" key="1">
    <citation type="submission" date="2020-09" db="EMBL/GenBank/DDBJ databases">
        <authorList>
            <person name="Kim M.K."/>
        </authorList>
    </citation>
    <scope>NUCLEOTIDE SEQUENCE</scope>
    <source>
        <strain evidence="1">BT704</strain>
    </source>
</reference>
<dbReference type="InterPro" id="IPR014729">
    <property type="entry name" value="Rossmann-like_a/b/a_fold"/>
</dbReference>
<accession>A0A927B374</accession>
<gene>
    <name evidence="1" type="ORF">IC230_16760</name>
</gene>
<evidence type="ECO:0000313" key="1">
    <source>
        <dbReference type="EMBL" id="MBD2754560.1"/>
    </source>
</evidence>
<keyword evidence="1" id="KW-0548">Nucleotidyltransferase</keyword>
<proteinExistence type="predicted"/>
<keyword evidence="2" id="KW-1185">Reference proteome</keyword>
<sequence>MNNSNPHDYWPGFSKLVPVHNGHRALIDFAHKFCDWLIVFITVMPKIVLRRNANSVG</sequence>
<dbReference type="AlphaFoldDB" id="A0A927B374"/>
<name>A0A927B374_9BACT</name>
<keyword evidence="1" id="KW-0808">Transferase</keyword>
<dbReference type="Proteomes" id="UP000653797">
    <property type="component" value="Unassembled WGS sequence"/>
</dbReference>
<organism evidence="1 2">
    <name type="scientific">Spirosoma validum</name>
    <dbReference type="NCBI Taxonomy" id="2771355"/>
    <lineage>
        <taxon>Bacteria</taxon>
        <taxon>Pseudomonadati</taxon>
        <taxon>Bacteroidota</taxon>
        <taxon>Cytophagia</taxon>
        <taxon>Cytophagales</taxon>
        <taxon>Cytophagaceae</taxon>
        <taxon>Spirosoma</taxon>
    </lineage>
</organism>
<dbReference type="Gene3D" id="3.40.50.620">
    <property type="entry name" value="HUPs"/>
    <property type="match status" value="1"/>
</dbReference>
<dbReference type="SUPFAM" id="SSF52374">
    <property type="entry name" value="Nucleotidylyl transferase"/>
    <property type="match status" value="1"/>
</dbReference>
<dbReference type="NCBIfam" id="TIGR00125">
    <property type="entry name" value="cyt_tran_rel"/>
    <property type="match status" value="1"/>
</dbReference>
<dbReference type="GO" id="GO:0016779">
    <property type="term" value="F:nucleotidyltransferase activity"/>
    <property type="evidence" value="ECO:0007669"/>
    <property type="project" value="UniProtKB-KW"/>
</dbReference>
<protein>
    <submittedName>
        <fullName evidence="1">Adenylyltransferase/cytidyltransferase family protein</fullName>
    </submittedName>
</protein>
<comment type="caution">
    <text evidence="1">The sequence shown here is derived from an EMBL/GenBank/DDBJ whole genome shotgun (WGS) entry which is preliminary data.</text>
</comment>
<dbReference type="EMBL" id="JACXAA010000006">
    <property type="protein sequence ID" value="MBD2754560.1"/>
    <property type="molecule type" value="Genomic_DNA"/>
</dbReference>
<evidence type="ECO:0000313" key="2">
    <source>
        <dbReference type="Proteomes" id="UP000653797"/>
    </source>
</evidence>